<evidence type="ECO:0000256" key="6">
    <source>
        <dbReference type="ARBA" id="ARBA00022771"/>
    </source>
</evidence>
<keyword evidence="9" id="KW-0539">Nucleus</keyword>
<keyword evidence="4" id="KW-0963">Cytoplasm</keyword>
<dbReference type="SUPFAM" id="SSF57850">
    <property type="entry name" value="RING/U-box"/>
    <property type="match status" value="1"/>
</dbReference>
<dbReference type="GO" id="GO:0005634">
    <property type="term" value="C:nucleus"/>
    <property type="evidence" value="ECO:0007669"/>
    <property type="project" value="UniProtKB-SubCell"/>
</dbReference>
<dbReference type="AlphaFoldDB" id="A0AAP0JLH5"/>
<evidence type="ECO:0000256" key="9">
    <source>
        <dbReference type="ARBA" id="ARBA00023242"/>
    </source>
</evidence>
<evidence type="ECO:0000313" key="13">
    <source>
        <dbReference type="Proteomes" id="UP001420932"/>
    </source>
</evidence>
<dbReference type="InterPro" id="IPR024766">
    <property type="entry name" value="Znf_RING_H2"/>
</dbReference>
<dbReference type="InterPro" id="IPR013083">
    <property type="entry name" value="Znf_RING/FYVE/PHD"/>
</dbReference>
<keyword evidence="7" id="KW-0833">Ubl conjugation pathway</keyword>
<feature type="region of interest" description="Disordered" evidence="10">
    <location>
        <begin position="1"/>
        <end position="28"/>
    </location>
</feature>
<sequence>MASLDTDINMVPIGEGSSSGAGPSSKKPKRFEIKKWNAVALWAWDIVVDNCAICRNHIMDLCIECQANQASATSEECTVAWGQDMSAENFCENDLLFRDGLMPNLRRMQPCIPLPLHQPMAKDTPSLSIGQQRVGISKVWSLDSGGGKTSAQDTVSFILLTPTAVDGASEA</sequence>
<organism evidence="12 13">
    <name type="scientific">Stephania yunnanensis</name>
    <dbReference type="NCBI Taxonomy" id="152371"/>
    <lineage>
        <taxon>Eukaryota</taxon>
        <taxon>Viridiplantae</taxon>
        <taxon>Streptophyta</taxon>
        <taxon>Embryophyta</taxon>
        <taxon>Tracheophyta</taxon>
        <taxon>Spermatophyta</taxon>
        <taxon>Magnoliopsida</taxon>
        <taxon>Ranunculales</taxon>
        <taxon>Menispermaceae</taxon>
        <taxon>Menispermoideae</taxon>
        <taxon>Cissampelideae</taxon>
        <taxon>Stephania</taxon>
    </lineage>
</organism>
<feature type="compositionally biased region" description="Low complexity" evidence="10">
    <location>
        <begin position="16"/>
        <end position="25"/>
    </location>
</feature>
<evidence type="ECO:0000256" key="1">
    <source>
        <dbReference type="ARBA" id="ARBA00004123"/>
    </source>
</evidence>
<evidence type="ECO:0000256" key="4">
    <source>
        <dbReference type="ARBA" id="ARBA00022490"/>
    </source>
</evidence>
<dbReference type="GO" id="GO:0005737">
    <property type="term" value="C:cytoplasm"/>
    <property type="evidence" value="ECO:0007669"/>
    <property type="project" value="UniProtKB-SubCell"/>
</dbReference>
<feature type="domain" description="Zinc finger RING-H2-type" evidence="11">
    <location>
        <begin position="49"/>
        <end position="83"/>
    </location>
</feature>
<evidence type="ECO:0000256" key="8">
    <source>
        <dbReference type="ARBA" id="ARBA00022833"/>
    </source>
</evidence>
<dbReference type="GO" id="GO:0008270">
    <property type="term" value="F:zinc ion binding"/>
    <property type="evidence" value="ECO:0007669"/>
    <property type="project" value="UniProtKB-KW"/>
</dbReference>
<evidence type="ECO:0000259" key="11">
    <source>
        <dbReference type="Pfam" id="PF12678"/>
    </source>
</evidence>
<proteinExistence type="predicted"/>
<gene>
    <name evidence="12" type="ORF">Syun_015339</name>
</gene>
<comment type="pathway">
    <text evidence="3">Protein modification; protein ubiquitination.</text>
</comment>
<dbReference type="Proteomes" id="UP001420932">
    <property type="component" value="Unassembled WGS sequence"/>
</dbReference>
<keyword evidence="13" id="KW-1185">Reference proteome</keyword>
<dbReference type="EMBL" id="JBBNAF010000006">
    <property type="protein sequence ID" value="KAK9136009.1"/>
    <property type="molecule type" value="Genomic_DNA"/>
</dbReference>
<evidence type="ECO:0000256" key="5">
    <source>
        <dbReference type="ARBA" id="ARBA00022723"/>
    </source>
</evidence>
<keyword evidence="8" id="KW-0862">Zinc</keyword>
<evidence type="ECO:0000313" key="12">
    <source>
        <dbReference type="EMBL" id="KAK9136009.1"/>
    </source>
</evidence>
<accession>A0AAP0JLH5</accession>
<protein>
    <recommendedName>
        <fullName evidence="11">Zinc finger RING-H2-type domain-containing protein</fullName>
    </recommendedName>
</protein>
<evidence type="ECO:0000256" key="3">
    <source>
        <dbReference type="ARBA" id="ARBA00004906"/>
    </source>
</evidence>
<keyword evidence="6" id="KW-0863">Zinc-finger</keyword>
<comment type="subcellular location">
    <subcellularLocation>
        <location evidence="2">Cytoplasm</location>
    </subcellularLocation>
    <subcellularLocation>
        <location evidence="1">Nucleus</location>
    </subcellularLocation>
</comment>
<dbReference type="Gene3D" id="3.30.40.10">
    <property type="entry name" value="Zinc/RING finger domain, C3HC4 (zinc finger)"/>
    <property type="match status" value="1"/>
</dbReference>
<name>A0AAP0JLH5_9MAGN</name>
<keyword evidence="5" id="KW-0479">Metal-binding</keyword>
<dbReference type="Pfam" id="PF12678">
    <property type="entry name" value="zf-rbx1"/>
    <property type="match status" value="1"/>
</dbReference>
<comment type="caution">
    <text evidence="12">The sequence shown here is derived from an EMBL/GenBank/DDBJ whole genome shotgun (WGS) entry which is preliminary data.</text>
</comment>
<evidence type="ECO:0000256" key="10">
    <source>
        <dbReference type="SAM" id="MobiDB-lite"/>
    </source>
</evidence>
<evidence type="ECO:0000256" key="7">
    <source>
        <dbReference type="ARBA" id="ARBA00022786"/>
    </source>
</evidence>
<reference evidence="12 13" key="1">
    <citation type="submission" date="2024-01" db="EMBL/GenBank/DDBJ databases">
        <title>Genome assemblies of Stephania.</title>
        <authorList>
            <person name="Yang L."/>
        </authorList>
    </citation>
    <scope>NUCLEOTIDE SEQUENCE [LARGE SCALE GENOMIC DNA]</scope>
    <source>
        <strain evidence="12">YNDBR</strain>
        <tissue evidence="12">Leaf</tissue>
    </source>
</reference>
<evidence type="ECO:0000256" key="2">
    <source>
        <dbReference type="ARBA" id="ARBA00004496"/>
    </source>
</evidence>
<dbReference type="PANTHER" id="PTHR11210">
    <property type="entry name" value="RING BOX"/>
    <property type="match status" value="1"/>
</dbReference>
<dbReference type="InterPro" id="IPR051031">
    <property type="entry name" value="RING-box_E3_Ubiquitin_Ligase"/>
</dbReference>